<sequence length="191" mass="20789">MVKLLFLAGSKRKESLNKKLALHASKLAADMNVEATFIDLADFDMPILCEDLEAEHGMPENAQKLKQLFNDHDGFFIASPEYNSSFSALLKNSLDWVTRPSPEAEPKWVPFKGKVAAISGVSPGGLGALRGLVPLRMYLGNIGVHVVPTQAAISNGFTAFNEEGALAHEPQIAMFNAVLHDLINTTRKMNA</sequence>
<dbReference type="InterPro" id="IPR005025">
    <property type="entry name" value="FMN_Rdtase-like_dom"/>
</dbReference>
<feature type="domain" description="NADPH-dependent FMN reductase-like" evidence="1">
    <location>
        <begin position="3"/>
        <end position="156"/>
    </location>
</feature>
<keyword evidence="3" id="KW-1185">Reference proteome</keyword>
<accession>C6XNL4</accession>
<dbReference type="eggNOG" id="COG0431">
    <property type="taxonomic scope" value="Bacteria"/>
</dbReference>
<dbReference type="InterPro" id="IPR029039">
    <property type="entry name" value="Flavoprotein-like_sf"/>
</dbReference>
<proteinExistence type="predicted"/>
<dbReference type="PANTHER" id="PTHR30543">
    <property type="entry name" value="CHROMATE REDUCTASE"/>
    <property type="match status" value="1"/>
</dbReference>
<reference evidence="3" key="1">
    <citation type="journal article" date="2011" name="J. Bacteriol.">
        <title>Genome sequences of eight morphologically diverse alphaproteobacteria.</title>
        <authorList>
            <consortium name="US DOE Joint Genome Institute"/>
            <person name="Brown P.J."/>
            <person name="Kysela D.T."/>
            <person name="Buechlein A."/>
            <person name="Hemmerich C."/>
            <person name="Brun Y.V."/>
        </authorList>
    </citation>
    <scope>NUCLEOTIDE SEQUENCE [LARGE SCALE GENOMIC DNA]</scope>
    <source>
        <strain evidence="3">ATCC 49814 / DSM 5838 / IFAM 1418</strain>
    </source>
</reference>
<dbReference type="HOGENOM" id="CLU_055322_4_1_5"/>
<evidence type="ECO:0000259" key="1">
    <source>
        <dbReference type="Pfam" id="PF03358"/>
    </source>
</evidence>
<protein>
    <submittedName>
        <fullName evidence="2">NADPH-dependent FMN reductase</fullName>
    </submittedName>
</protein>
<evidence type="ECO:0000313" key="3">
    <source>
        <dbReference type="Proteomes" id="UP000002745"/>
    </source>
</evidence>
<organism evidence="2 3">
    <name type="scientific">Hirschia baltica (strain ATCC 49814 / DSM 5838 / IFAM 1418)</name>
    <dbReference type="NCBI Taxonomy" id="582402"/>
    <lineage>
        <taxon>Bacteria</taxon>
        <taxon>Pseudomonadati</taxon>
        <taxon>Pseudomonadota</taxon>
        <taxon>Alphaproteobacteria</taxon>
        <taxon>Hyphomonadales</taxon>
        <taxon>Hyphomonadaceae</taxon>
        <taxon>Hirschia</taxon>
    </lineage>
</organism>
<dbReference type="STRING" id="582402.Hbal_0565"/>
<dbReference type="OrthoDB" id="9812295at2"/>
<dbReference type="SUPFAM" id="SSF52218">
    <property type="entry name" value="Flavoproteins"/>
    <property type="match status" value="1"/>
</dbReference>
<dbReference type="Pfam" id="PF03358">
    <property type="entry name" value="FMN_red"/>
    <property type="match status" value="1"/>
</dbReference>
<name>C6XNL4_HIRBI</name>
<gene>
    <name evidence="2" type="ordered locus">Hbal_0565</name>
</gene>
<dbReference type="PANTHER" id="PTHR30543:SF21">
    <property type="entry name" value="NAD(P)H-DEPENDENT FMN REDUCTASE LOT6"/>
    <property type="match status" value="1"/>
</dbReference>
<dbReference type="AlphaFoldDB" id="C6XNL4"/>
<dbReference type="EMBL" id="CP001678">
    <property type="protein sequence ID" value="ACT58267.1"/>
    <property type="molecule type" value="Genomic_DNA"/>
</dbReference>
<dbReference type="Gene3D" id="3.40.50.360">
    <property type="match status" value="1"/>
</dbReference>
<dbReference type="RefSeq" id="WP_015826417.1">
    <property type="nucleotide sequence ID" value="NC_012982.1"/>
</dbReference>
<dbReference type="InterPro" id="IPR050712">
    <property type="entry name" value="NAD(P)H-dep_reductase"/>
</dbReference>
<dbReference type="GO" id="GO:0010181">
    <property type="term" value="F:FMN binding"/>
    <property type="evidence" value="ECO:0007669"/>
    <property type="project" value="TreeGrafter"/>
</dbReference>
<dbReference type="Proteomes" id="UP000002745">
    <property type="component" value="Chromosome"/>
</dbReference>
<dbReference type="KEGG" id="hba:Hbal_0565"/>
<dbReference type="GO" id="GO:0016491">
    <property type="term" value="F:oxidoreductase activity"/>
    <property type="evidence" value="ECO:0007669"/>
    <property type="project" value="InterPro"/>
</dbReference>
<dbReference type="GO" id="GO:0005829">
    <property type="term" value="C:cytosol"/>
    <property type="evidence" value="ECO:0007669"/>
    <property type="project" value="TreeGrafter"/>
</dbReference>
<evidence type="ECO:0000313" key="2">
    <source>
        <dbReference type="EMBL" id="ACT58267.1"/>
    </source>
</evidence>